<organism evidence="9 10">
    <name type="scientific">Metabacillus malikii</name>
    <dbReference type="NCBI Taxonomy" id="1504265"/>
    <lineage>
        <taxon>Bacteria</taxon>
        <taxon>Bacillati</taxon>
        <taxon>Bacillota</taxon>
        <taxon>Bacilli</taxon>
        <taxon>Bacillales</taxon>
        <taxon>Bacillaceae</taxon>
        <taxon>Metabacillus</taxon>
    </lineage>
</organism>
<reference evidence="9 10" key="1">
    <citation type="submission" date="2023-07" db="EMBL/GenBank/DDBJ databases">
        <title>Genomic Encyclopedia of Type Strains, Phase IV (KMG-IV): sequencing the most valuable type-strain genomes for metagenomic binning, comparative biology and taxonomic classification.</title>
        <authorList>
            <person name="Goeker M."/>
        </authorList>
    </citation>
    <scope>NUCLEOTIDE SEQUENCE [LARGE SCALE GENOMIC DNA]</scope>
    <source>
        <strain evidence="9 10">DSM 29005</strain>
    </source>
</reference>
<comment type="subcellular location">
    <subcellularLocation>
        <location evidence="1">Cell membrane</location>
        <topology evidence="1">Multi-pass membrane protein</topology>
    </subcellularLocation>
</comment>
<keyword evidence="10" id="KW-1185">Reference proteome</keyword>
<keyword evidence="6 7" id="KW-0472">Membrane</keyword>
<dbReference type="Pfam" id="PF02518">
    <property type="entry name" value="HATPase_c"/>
    <property type="match status" value="1"/>
</dbReference>
<evidence type="ECO:0000256" key="3">
    <source>
        <dbReference type="ARBA" id="ARBA00022553"/>
    </source>
</evidence>
<name>A0ABT9ZDN5_9BACI</name>
<dbReference type="EMBL" id="JAUSUD010000004">
    <property type="protein sequence ID" value="MDQ0229957.1"/>
    <property type="molecule type" value="Genomic_DNA"/>
</dbReference>
<dbReference type="Proteomes" id="UP001234495">
    <property type="component" value="Unassembled WGS sequence"/>
</dbReference>
<evidence type="ECO:0000256" key="1">
    <source>
        <dbReference type="ARBA" id="ARBA00004651"/>
    </source>
</evidence>
<feature type="transmembrane region" description="Helical" evidence="7">
    <location>
        <begin position="16"/>
        <end position="37"/>
    </location>
</feature>
<keyword evidence="7" id="KW-0812">Transmembrane</keyword>
<dbReference type="InterPro" id="IPR010559">
    <property type="entry name" value="Sig_transdc_His_kin_internal"/>
</dbReference>
<protein>
    <submittedName>
        <fullName evidence="9">Two-component system sensor histidine kinase YesM</fullName>
        <ecNumber evidence="9">2.7.13.3</ecNumber>
    </submittedName>
</protein>
<feature type="domain" description="HAMP" evidence="8">
    <location>
        <begin position="305"/>
        <end position="357"/>
    </location>
</feature>
<dbReference type="GO" id="GO:0004673">
    <property type="term" value="F:protein histidine kinase activity"/>
    <property type="evidence" value="ECO:0007669"/>
    <property type="project" value="UniProtKB-EC"/>
</dbReference>
<evidence type="ECO:0000256" key="4">
    <source>
        <dbReference type="ARBA" id="ARBA00022679"/>
    </source>
</evidence>
<keyword evidence="3" id="KW-0597">Phosphoprotein</keyword>
<keyword evidence="5 9" id="KW-0418">Kinase</keyword>
<dbReference type="PANTHER" id="PTHR34220">
    <property type="entry name" value="SENSOR HISTIDINE KINASE YPDA"/>
    <property type="match status" value="1"/>
</dbReference>
<feature type="transmembrane region" description="Helical" evidence="7">
    <location>
        <begin position="284"/>
        <end position="303"/>
    </location>
</feature>
<evidence type="ECO:0000259" key="8">
    <source>
        <dbReference type="PROSITE" id="PS50885"/>
    </source>
</evidence>
<evidence type="ECO:0000313" key="9">
    <source>
        <dbReference type="EMBL" id="MDQ0229957.1"/>
    </source>
</evidence>
<comment type="caution">
    <text evidence="9">The sequence shown here is derived from an EMBL/GenBank/DDBJ whole genome shotgun (WGS) entry which is preliminary data.</text>
</comment>
<dbReference type="InterPro" id="IPR003594">
    <property type="entry name" value="HATPase_dom"/>
</dbReference>
<accession>A0ABT9ZDN5</accession>
<dbReference type="RefSeq" id="WP_307338526.1">
    <property type="nucleotide sequence ID" value="NZ_JAUSUD010000004.1"/>
</dbReference>
<dbReference type="InterPro" id="IPR050640">
    <property type="entry name" value="Bact_2-comp_sensor_kinase"/>
</dbReference>
<dbReference type="Gene3D" id="3.30.565.10">
    <property type="entry name" value="Histidine kinase-like ATPase, C-terminal domain"/>
    <property type="match status" value="1"/>
</dbReference>
<dbReference type="InterPro" id="IPR036890">
    <property type="entry name" value="HATPase_C_sf"/>
</dbReference>
<dbReference type="EC" id="2.7.13.3" evidence="9"/>
<sequence length="581" mass="67794">MKRFHINNVKLKNKLLIVYILAVFIPVLLTNIIFYQVTTSNVRTQKINDLSLAIEQMANDFRQGIDDAVGVSSFLYTDNLLYSFLEHEYENDIEFILAYNSFFRDINKYTPIYSTIHSISLYTDNDTVIFAGGINKTTNEIKQTNWYKKMNQVNSMYPIVTRTTGEDGSLNTFSVIRELGYSKSNEKEKIIKIDLNMSSIERIFHNVTFQGDVYLINSNGNIEYTTNKNIDWQNEKHSFSENSFPKEMLFITEQFPQQHMNNWKVVGAITEDKLLEDVKSSRKFIIYFALINIILPSLLIILITRNIHHRLSNVLKHMRKLEAQSFEIIEGKEYKDEIGALTSGFNRMSLKIKGLINDVYVASIQKKDLDLQRKQAQLSALQSQINPHFLFNVLETIRMRSLIKEEKETSNIIHNLAKLLRRSFIWGKDWVTVKEELQVINSFLEIQHYRFDEKMTYTFDVDESTLNCLIPNMSLIPFVENASIHGIEPLKADGVIEVKIKRFEDNILCTISDNGVGIDTKKYNEIMQSFHDENFTGEHVGMKNVFYRFKLHYQNQFDLKIISKQGHGTTLQIKLPYQEYK</sequence>
<dbReference type="Gene3D" id="6.10.340.10">
    <property type="match status" value="1"/>
</dbReference>
<evidence type="ECO:0000256" key="2">
    <source>
        <dbReference type="ARBA" id="ARBA00022475"/>
    </source>
</evidence>
<keyword evidence="2" id="KW-1003">Cell membrane</keyword>
<keyword evidence="4 9" id="KW-0808">Transferase</keyword>
<dbReference type="InterPro" id="IPR003660">
    <property type="entry name" value="HAMP_dom"/>
</dbReference>
<dbReference type="Pfam" id="PF00672">
    <property type="entry name" value="HAMP"/>
    <property type="match status" value="1"/>
</dbReference>
<dbReference type="Pfam" id="PF06580">
    <property type="entry name" value="His_kinase"/>
    <property type="match status" value="1"/>
</dbReference>
<dbReference type="SUPFAM" id="SSF55874">
    <property type="entry name" value="ATPase domain of HSP90 chaperone/DNA topoisomerase II/histidine kinase"/>
    <property type="match status" value="1"/>
</dbReference>
<dbReference type="PROSITE" id="PS50885">
    <property type="entry name" value="HAMP"/>
    <property type="match status" value="1"/>
</dbReference>
<evidence type="ECO:0000313" key="10">
    <source>
        <dbReference type="Proteomes" id="UP001234495"/>
    </source>
</evidence>
<dbReference type="PANTHER" id="PTHR34220:SF7">
    <property type="entry name" value="SENSOR HISTIDINE KINASE YPDA"/>
    <property type="match status" value="1"/>
</dbReference>
<keyword evidence="7" id="KW-1133">Transmembrane helix</keyword>
<gene>
    <name evidence="9" type="ORF">J2S19_001209</name>
</gene>
<evidence type="ECO:0000256" key="6">
    <source>
        <dbReference type="ARBA" id="ARBA00023136"/>
    </source>
</evidence>
<evidence type="ECO:0000256" key="5">
    <source>
        <dbReference type="ARBA" id="ARBA00022777"/>
    </source>
</evidence>
<proteinExistence type="predicted"/>
<evidence type="ECO:0000256" key="7">
    <source>
        <dbReference type="SAM" id="Phobius"/>
    </source>
</evidence>